<dbReference type="EMBL" id="JXYS01000001">
    <property type="protein sequence ID" value="KJF18966.1"/>
    <property type="molecule type" value="Genomic_DNA"/>
</dbReference>
<sequence>MTYVIYHLQQQIASGEDLLEKERLFVSTREKTAQISGLEPQWDPATPTVLDNRADPGPLGVLAFATGSLLLNFVNAGVLDGKATALIIPVGIVLAGLIQIIVALGEYSRGNTFTYAVFGTYGAFWIIVGLWIWHFAPMAGTAGGKAFGAFIACYVLMTVIYFLCALRIEKVLAVIFALIVIALSCASISNWTGSASIGKFGGYVGIVFALIAFYKAAADILAFVYKREVLPLGKVK</sequence>
<evidence type="ECO:0000256" key="3">
    <source>
        <dbReference type="ARBA" id="ARBA00022692"/>
    </source>
</evidence>
<dbReference type="Proteomes" id="UP000032360">
    <property type="component" value="Unassembled WGS sequence"/>
</dbReference>
<evidence type="ECO:0000256" key="2">
    <source>
        <dbReference type="ARBA" id="ARBA00005587"/>
    </source>
</evidence>
<dbReference type="GO" id="GO:0071422">
    <property type="term" value="P:succinate transmembrane transport"/>
    <property type="evidence" value="ECO:0007669"/>
    <property type="project" value="TreeGrafter"/>
</dbReference>
<keyword evidence="8" id="KW-1185">Reference proteome</keyword>
<keyword evidence="3 6" id="KW-0812">Transmembrane</keyword>
<evidence type="ECO:0000313" key="8">
    <source>
        <dbReference type="Proteomes" id="UP000032360"/>
    </source>
</evidence>
<keyword evidence="5 6" id="KW-0472">Membrane</keyword>
<dbReference type="GO" id="GO:0005886">
    <property type="term" value="C:plasma membrane"/>
    <property type="evidence" value="ECO:0007669"/>
    <property type="project" value="TreeGrafter"/>
</dbReference>
<accession>A0A0D8HPC8</accession>
<feature type="transmembrane region" description="Helical" evidence="6">
    <location>
        <begin position="171"/>
        <end position="191"/>
    </location>
</feature>
<dbReference type="GO" id="GO:0015360">
    <property type="term" value="F:acetate:proton symporter activity"/>
    <property type="evidence" value="ECO:0007669"/>
    <property type="project" value="TreeGrafter"/>
</dbReference>
<gene>
    <name evidence="7" type="primary">satP1</name>
    <name evidence="7" type="ORF">AXFE_00030</name>
</gene>
<dbReference type="Pfam" id="PF01184">
    <property type="entry name" value="Gpr1_Fun34_YaaH"/>
    <property type="match status" value="1"/>
</dbReference>
<dbReference type="AlphaFoldDB" id="A0A0D8HPC8"/>
<dbReference type="PANTHER" id="PTHR30178:SF3">
    <property type="entry name" value="SUCCINATE-ACETATE_PROTON SYMPORTER SATP"/>
    <property type="match status" value="1"/>
</dbReference>
<comment type="caution">
    <text evidence="7">The sequence shown here is derived from an EMBL/GenBank/DDBJ whole genome shotgun (WGS) entry which is preliminary data.</text>
</comment>
<name>A0A0D8HPC8_9ACTN</name>
<evidence type="ECO:0000313" key="7">
    <source>
        <dbReference type="EMBL" id="KJF18966.1"/>
    </source>
</evidence>
<evidence type="ECO:0000256" key="1">
    <source>
        <dbReference type="ARBA" id="ARBA00004141"/>
    </source>
</evidence>
<comment type="subcellular location">
    <subcellularLocation>
        <location evidence="1">Membrane</location>
        <topology evidence="1">Multi-pass membrane protein</topology>
    </subcellularLocation>
</comment>
<dbReference type="InterPro" id="IPR047623">
    <property type="entry name" value="SatP"/>
</dbReference>
<feature type="transmembrane region" description="Helical" evidence="6">
    <location>
        <begin position="85"/>
        <end position="105"/>
    </location>
</feature>
<evidence type="ECO:0000256" key="5">
    <source>
        <dbReference type="ARBA" id="ARBA00023136"/>
    </source>
</evidence>
<evidence type="ECO:0000256" key="4">
    <source>
        <dbReference type="ARBA" id="ARBA00022989"/>
    </source>
</evidence>
<proteinExistence type="inferred from homology"/>
<keyword evidence="4 6" id="KW-1133">Transmembrane helix</keyword>
<feature type="transmembrane region" description="Helical" evidence="6">
    <location>
        <begin position="203"/>
        <end position="225"/>
    </location>
</feature>
<feature type="transmembrane region" description="Helical" evidence="6">
    <location>
        <begin position="112"/>
        <end position="134"/>
    </location>
</feature>
<protein>
    <submittedName>
        <fullName evidence="7">Succinate-acetate/proton symporter SatP</fullName>
    </submittedName>
</protein>
<feature type="transmembrane region" description="Helical" evidence="6">
    <location>
        <begin position="59"/>
        <end position="79"/>
    </location>
</feature>
<comment type="similarity">
    <text evidence="2">Belongs to the acetate uptake transporter (AceTr) (TC 2.A.96) family.</text>
</comment>
<dbReference type="NCBIfam" id="NF038013">
    <property type="entry name" value="AceTr_1"/>
    <property type="match status" value="1"/>
</dbReference>
<feature type="transmembrane region" description="Helical" evidence="6">
    <location>
        <begin position="146"/>
        <end position="164"/>
    </location>
</feature>
<dbReference type="InterPro" id="IPR000791">
    <property type="entry name" value="Gpr1/Fun34/SatP-like"/>
</dbReference>
<organism evidence="7 8">
    <name type="scientific">Acidithrix ferrooxidans</name>
    <dbReference type="NCBI Taxonomy" id="1280514"/>
    <lineage>
        <taxon>Bacteria</taxon>
        <taxon>Bacillati</taxon>
        <taxon>Actinomycetota</taxon>
        <taxon>Acidimicrobiia</taxon>
        <taxon>Acidimicrobiales</taxon>
        <taxon>Acidimicrobiaceae</taxon>
        <taxon>Acidithrix</taxon>
    </lineage>
</organism>
<evidence type="ECO:0000256" key="6">
    <source>
        <dbReference type="SAM" id="Phobius"/>
    </source>
</evidence>
<dbReference type="PANTHER" id="PTHR30178">
    <property type="entry name" value="INNER MEMBRANE PROTEIN YAAH"/>
    <property type="match status" value="1"/>
</dbReference>
<reference evidence="7 8" key="1">
    <citation type="submission" date="2015-01" db="EMBL/GenBank/DDBJ databases">
        <title>Draft genome of the acidophilic iron oxidizer Acidithrix ferrooxidans strain Py-F3.</title>
        <authorList>
            <person name="Poehlein A."/>
            <person name="Eisen S."/>
            <person name="Schloemann M."/>
            <person name="Johnson B.D."/>
            <person name="Daniel R."/>
            <person name="Muehling M."/>
        </authorList>
    </citation>
    <scope>NUCLEOTIDE SEQUENCE [LARGE SCALE GENOMIC DNA]</scope>
    <source>
        <strain evidence="7 8">Py-F3</strain>
    </source>
</reference>